<evidence type="ECO:0000259" key="2">
    <source>
        <dbReference type="PROSITE" id="PS50937"/>
    </source>
</evidence>
<dbReference type="Proteomes" id="UP001500212">
    <property type="component" value="Unassembled WGS sequence"/>
</dbReference>
<dbReference type="EMBL" id="BAABHJ010000027">
    <property type="protein sequence ID" value="GAA4614776.1"/>
    <property type="molecule type" value="Genomic_DNA"/>
</dbReference>
<name>A0ABP8TRH7_9ACTN</name>
<dbReference type="CDD" id="cd00592">
    <property type="entry name" value="HTH_MerR-like"/>
    <property type="match status" value="1"/>
</dbReference>
<dbReference type="Pfam" id="PF13411">
    <property type="entry name" value="MerR_1"/>
    <property type="match status" value="1"/>
</dbReference>
<gene>
    <name evidence="3" type="ORF">GCM10023195_64680</name>
</gene>
<dbReference type="SUPFAM" id="SSF46955">
    <property type="entry name" value="Putative DNA-binding domain"/>
    <property type="match status" value="1"/>
</dbReference>
<dbReference type="PANTHER" id="PTHR30204">
    <property type="entry name" value="REDOX-CYCLING DRUG-SENSING TRANSCRIPTIONAL ACTIVATOR SOXR"/>
    <property type="match status" value="1"/>
</dbReference>
<evidence type="ECO:0000256" key="1">
    <source>
        <dbReference type="ARBA" id="ARBA00023125"/>
    </source>
</evidence>
<keyword evidence="1" id="KW-0238">DNA-binding</keyword>
<dbReference type="SMART" id="SM00422">
    <property type="entry name" value="HTH_MERR"/>
    <property type="match status" value="1"/>
</dbReference>
<reference evidence="4" key="1">
    <citation type="journal article" date="2019" name="Int. J. Syst. Evol. Microbiol.">
        <title>The Global Catalogue of Microorganisms (GCM) 10K type strain sequencing project: providing services to taxonomists for standard genome sequencing and annotation.</title>
        <authorList>
            <consortium name="The Broad Institute Genomics Platform"/>
            <consortium name="The Broad Institute Genome Sequencing Center for Infectious Disease"/>
            <person name="Wu L."/>
            <person name="Ma J."/>
        </authorList>
    </citation>
    <scope>NUCLEOTIDE SEQUENCE [LARGE SCALE GENOMIC DNA]</scope>
    <source>
        <strain evidence="4">JCM 17938</strain>
    </source>
</reference>
<accession>A0ABP8TRH7</accession>
<protein>
    <submittedName>
        <fullName evidence="3">MerR family transcriptional regulator</fullName>
    </submittedName>
</protein>
<organism evidence="3 4">
    <name type="scientific">Actinoallomurus liliacearum</name>
    <dbReference type="NCBI Taxonomy" id="1080073"/>
    <lineage>
        <taxon>Bacteria</taxon>
        <taxon>Bacillati</taxon>
        <taxon>Actinomycetota</taxon>
        <taxon>Actinomycetes</taxon>
        <taxon>Streptosporangiales</taxon>
        <taxon>Thermomonosporaceae</taxon>
        <taxon>Actinoallomurus</taxon>
    </lineage>
</organism>
<sequence>MSSICFVDMRAMVRLNVGMKSSGSMSIGEVAERFGLATHVLRHWESMGLLEPVRAAGGRRRYTTDDLYRVAIILRAKEAGLGLEDIRRMLAVRRPAERRAILEGHRRELTERIARERASLRMIEAALDCDHEDFTRCPHFQAVLTERLAPTGTPGPGAGR</sequence>
<dbReference type="InterPro" id="IPR047057">
    <property type="entry name" value="MerR_fam"/>
</dbReference>
<evidence type="ECO:0000313" key="3">
    <source>
        <dbReference type="EMBL" id="GAA4614776.1"/>
    </source>
</evidence>
<comment type="caution">
    <text evidence="3">The sequence shown here is derived from an EMBL/GenBank/DDBJ whole genome shotgun (WGS) entry which is preliminary data.</text>
</comment>
<dbReference type="Gene3D" id="1.10.1660.10">
    <property type="match status" value="1"/>
</dbReference>
<keyword evidence="4" id="KW-1185">Reference proteome</keyword>
<dbReference type="PANTHER" id="PTHR30204:SF93">
    <property type="entry name" value="HTH MERR-TYPE DOMAIN-CONTAINING PROTEIN"/>
    <property type="match status" value="1"/>
</dbReference>
<proteinExistence type="predicted"/>
<dbReference type="PRINTS" id="PR00040">
    <property type="entry name" value="HTHMERR"/>
</dbReference>
<evidence type="ECO:0000313" key="4">
    <source>
        <dbReference type="Proteomes" id="UP001500212"/>
    </source>
</evidence>
<dbReference type="InterPro" id="IPR009061">
    <property type="entry name" value="DNA-bd_dom_put_sf"/>
</dbReference>
<dbReference type="InterPro" id="IPR000551">
    <property type="entry name" value="MerR-type_HTH_dom"/>
</dbReference>
<dbReference type="PROSITE" id="PS50937">
    <property type="entry name" value="HTH_MERR_2"/>
    <property type="match status" value="1"/>
</dbReference>
<feature type="domain" description="HTH merR-type" evidence="2">
    <location>
        <begin position="24"/>
        <end position="92"/>
    </location>
</feature>